<feature type="signal peptide" evidence="1">
    <location>
        <begin position="1"/>
        <end position="18"/>
    </location>
</feature>
<feature type="chain" id="PRO_5032941388" description="Secreted protein" evidence="1">
    <location>
        <begin position="19"/>
        <end position="79"/>
    </location>
</feature>
<evidence type="ECO:0000256" key="1">
    <source>
        <dbReference type="SAM" id="SignalP"/>
    </source>
</evidence>
<dbReference type="Proteomes" id="UP000652761">
    <property type="component" value="Unassembled WGS sequence"/>
</dbReference>
<dbReference type="OrthoDB" id="1109724at2759"/>
<comment type="caution">
    <text evidence="2">The sequence shown here is derived from an EMBL/GenBank/DDBJ whole genome shotgun (WGS) entry which is preliminary data.</text>
</comment>
<reference evidence="2" key="1">
    <citation type="submission" date="2017-07" db="EMBL/GenBank/DDBJ databases">
        <title>Taro Niue Genome Assembly and Annotation.</title>
        <authorList>
            <person name="Atibalentja N."/>
            <person name="Keating K."/>
            <person name="Fields C.J."/>
        </authorList>
    </citation>
    <scope>NUCLEOTIDE SEQUENCE</scope>
    <source>
        <strain evidence="2">Niue_2</strain>
        <tissue evidence="2">Leaf</tissue>
    </source>
</reference>
<evidence type="ECO:0000313" key="2">
    <source>
        <dbReference type="EMBL" id="MQM01057.1"/>
    </source>
</evidence>
<protein>
    <recommendedName>
        <fullName evidence="4">Secreted protein</fullName>
    </recommendedName>
</protein>
<sequence>MLRVAGIFLGSTLCSLSALKITSMTVGVSLSSPPSCTDDDAFSAVGSPAAGKKKEAWSGYDKHEPRFDGLRFIETLVEV</sequence>
<proteinExistence type="predicted"/>
<accession>A0A843W143</accession>
<keyword evidence="3" id="KW-1185">Reference proteome</keyword>
<dbReference type="AlphaFoldDB" id="A0A843W143"/>
<evidence type="ECO:0008006" key="4">
    <source>
        <dbReference type="Google" id="ProtNLM"/>
    </source>
</evidence>
<keyword evidence="1" id="KW-0732">Signal</keyword>
<gene>
    <name evidence="2" type="ORF">Taro_033805</name>
</gene>
<name>A0A843W143_COLES</name>
<evidence type="ECO:0000313" key="3">
    <source>
        <dbReference type="Proteomes" id="UP000652761"/>
    </source>
</evidence>
<organism evidence="2 3">
    <name type="scientific">Colocasia esculenta</name>
    <name type="common">Wild taro</name>
    <name type="synonym">Arum esculentum</name>
    <dbReference type="NCBI Taxonomy" id="4460"/>
    <lineage>
        <taxon>Eukaryota</taxon>
        <taxon>Viridiplantae</taxon>
        <taxon>Streptophyta</taxon>
        <taxon>Embryophyta</taxon>
        <taxon>Tracheophyta</taxon>
        <taxon>Spermatophyta</taxon>
        <taxon>Magnoliopsida</taxon>
        <taxon>Liliopsida</taxon>
        <taxon>Araceae</taxon>
        <taxon>Aroideae</taxon>
        <taxon>Colocasieae</taxon>
        <taxon>Colocasia</taxon>
    </lineage>
</organism>
<dbReference type="EMBL" id="NMUH01002612">
    <property type="protein sequence ID" value="MQM01057.1"/>
    <property type="molecule type" value="Genomic_DNA"/>
</dbReference>